<dbReference type="Pfam" id="PF01205">
    <property type="entry name" value="Impact_N"/>
    <property type="match status" value="1"/>
</dbReference>
<evidence type="ECO:0000256" key="4">
    <source>
        <dbReference type="ARBA" id="ARBA00022491"/>
    </source>
</evidence>
<evidence type="ECO:0000256" key="7">
    <source>
        <dbReference type="SAM" id="MobiDB-lite"/>
    </source>
</evidence>
<feature type="domain" description="RWD" evidence="8">
    <location>
        <begin position="10"/>
        <end position="106"/>
    </location>
</feature>
<name>A0A1D2AFU9_AUXPR</name>
<dbReference type="InterPro" id="IPR001498">
    <property type="entry name" value="Impact_N"/>
</dbReference>
<keyword evidence="5" id="KW-0810">Translation regulation</keyword>
<feature type="region of interest" description="Disordered" evidence="7">
    <location>
        <begin position="107"/>
        <end position="154"/>
    </location>
</feature>
<reference evidence="9" key="1">
    <citation type="submission" date="2015-08" db="EMBL/GenBank/DDBJ databases">
        <authorList>
            <person name="Babu N.S."/>
            <person name="Beckwith C.J."/>
            <person name="Beseler K.G."/>
            <person name="Brison A."/>
            <person name="Carone J.V."/>
            <person name="Caskin T.P."/>
            <person name="Diamond M."/>
            <person name="Durham M.E."/>
            <person name="Foxe J.M."/>
            <person name="Go M."/>
            <person name="Henderson B.A."/>
            <person name="Jones I.B."/>
            <person name="McGettigan J.A."/>
            <person name="Micheletti S.J."/>
            <person name="Nasrallah M.E."/>
            <person name="Ortiz D."/>
            <person name="Piller C.R."/>
            <person name="Privatt S.R."/>
            <person name="Schneider S.L."/>
            <person name="Sharp S."/>
            <person name="Smith T.C."/>
            <person name="Stanton J.D."/>
            <person name="Ullery H.E."/>
            <person name="Wilson R.J."/>
            <person name="Serrano M.G."/>
            <person name="Buck G."/>
            <person name="Lee V."/>
            <person name="Wang Y."/>
            <person name="Carvalho R."/>
            <person name="Voegtly L."/>
            <person name="Shi R."/>
            <person name="Duckworth R."/>
            <person name="Johnson A."/>
            <person name="Loviza R."/>
            <person name="Walstead R."/>
            <person name="Shah Z."/>
            <person name="Kiflezghi M."/>
            <person name="Wade K."/>
            <person name="Ball S.L."/>
            <person name="Bradley K.W."/>
            <person name="Asai D.J."/>
            <person name="Bowman C.A."/>
            <person name="Russell D.A."/>
            <person name="Pope W.H."/>
            <person name="Jacobs-Sera D."/>
            <person name="Hendrix R.W."/>
            <person name="Hatfull G.F."/>
        </authorList>
    </citation>
    <scope>NUCLEOTIDE SEQUENCE</scope>
</reference>
<comment type="subcellular location">
    <subcellularLocation>
        <location evidence="1">Cytoplasm</location>
    </subcellularLocation>
</comment>
<dbReference type="PANTHER" id="PTHR16301:SF25">
    <property type="entry name" value="PROTEIN IMPACT"/>
    <property type="match status" value="1"/>
</dbReference>
<dbReference type="SUPFAM" id="SSF54211">
    <property type="entry name" value="Ribosomal protein S5 domain 2-like"/>
    <property type="match status" value="1"/>
</dbReference>
<dbReference type="AlphaFoldDB" id="A0A1D2AFU9"/>
<dbReference type="Gene3D" id="3.30.230.30">
    <property type="entry name" value="Impact, N-terminal domain"/>
    <property type="match status" value="1"/>
</dbReference>
<comment type="similarity">
    <text evidence="2">Belongs to the IMPACT family.</text>
</comment>
<evidence type="ECO:0000259" key="8">
    <source>
        <dbReference type="PROSITE" id="PS50908"/>
    </source>
</evidence>
<dbReference type="InterPro" id="IPR016135">
    <property type="entry name" value="UBQ-conjugating_enzyme/RWD"/>
</dbReference>
<dbReference type="SMART" id="SM00591">
    <property type="entry name" value="RWD"/>
    <property type="match status" value="1"/>
</dbReference>
<dbReference type="PROSITE" id="PS50908">
    <property type="entry name" value="RWD"/>
    <property type="match status" value="1"/>
</dbReference>
<protein>
    <recommendedName>
        <fullName evidence="8">RWD domain-containing protein</fullName>
    </recommendedName>
</protein>
<evidence type="ECO:0000256" key="5">
    <source>
        <dbReference type="ARBA" id="ARBA00022845"/>
    </source>
</evidence>
<keyword evidence="6" id="KW-0346">Stress response</keyword>
<evidence type="ECO:0000256" key="2">
    <source>
        <dbReference type="ARBA" id="ARBA00007665"/>
    </source>
</evidence>
<accession>A0A1D2AFU9</accession>
<organism evidence="9">
    <name type="scientific">Auxenochlorella protothecoides</name>
    <name type="common">Green microalga</name>
    <name type="synonym">Chlorella protothecoides</name>
    <dbReference type="NCBI Taxonomy" id="3075"/>
    <lineage>
        <taxon>Eukaryota</taxon>
        <taxon>Viridiplantae</taxon>
        <taxon>Chlorophyta</taxon>
        <taxon>core chlorophytes</taxon>
        <taxon>Trebouxiophyceae</taxon>
        <taxon>Chlorellales</taxon>
        <taxon>Chlorellaceae</taxon>
        <taxon>Auxenochlorella</taxon>
    </lineage>
</organism>
<dbReference type="InterPro" id="IPR023582">
    <property type="entry name" value="Impact"/>
</dbReference>
<dbReference type="GO" id="GO:0006446">
    <property type="term" value="P:regulation of translational initiation"/>
    <property type="evidence" value="ECO:0007669"/>
    <property type="project" value="TreeGrafter"/>
</dbReference>
<dbReference type="GO" id="GO:0140469">
    <property type="term" value="P:GCN2-mediated signaling"/>
    <property type="evidence" value="ECO:0007669"/>
    <property type="project" value="TreeGrafter"/>
</dbReference>
<dbReference type="InterPro" id="IPR036956">
    <property type="entry name" value="Impact_N_sf"/>
</dbReference>
<evidence type="ECO:0000256" key="1">
    <source>
        <dbReference type="ARBA" id="ARBA00004496"/>
    </source>
</evidence>
<dbReference type="CDD" id="cd23821">
    <property type="entry name" value="RWD_IMPACT"/>
    <property type="match status" value="1"/>
</dbReference>
<evidence type="ECO:0000313" key="9">
    <source>
        <dbReference type="EMBL" id="JAT78084.1"/>
    </source>
</evidence>
<evidence type="ECO:0000256" key="6">
    <source>
        <dbReference type="ARBA" id="ARBA00023016"/>
    </source>
</evidence>
<keyword evidence="4" id="KW-0678">Repressor</keyword>
<dbReference type="SUPFAM" id="SSF54495">
    <property type="entry name" value="UBC-like"/>
    <property type="match status" value="1"/>
</dbReference>
<dbReference type="GO" id="GO:0005737">
    <property type="term" value="C:cytoplasm"/>
    <property type="evidence" value="ECO:0007669"/>
    <property type="project" value="UniProtKB-SubCell"/>
</dbReference>
<evidence type="ECO:0000256" key="3">
    <source>
        <dbReference type="ARBA" id="ARBA00022490"/>
    </source>
</evidence>
<dbReference type="InterPro" id="IPR006575">
    <property type="entry name" value="RWD_dom"/>
</dbReference>
<proteinExistence type="inferred from homology"/>
<dbReference type="Pfam" id="PF05773">
    <property type="entry name" value="RWD"/>
    <property type="match status" value="1"/>
</dbReference>
<dbReference type="EMBL" id="GDKF01000538">
    <property type="protein sequence ID" value="JAT78084.1"/>
    <property type="molecule type" value="Transcribed_RNA"/>
</dbReference>
<dbReference type="PANTHER" id="PTHR16301">
    <property type="entry name" value="IMPACT-RELATED"/>
    <property type="match status" value="1"/>
</dbReference>
<dbReference type="InterPro" id="IPR020568">
    <property type="entry name" value="Ribosomal_Su5_D2-typ_SF"/>
</dbReference>
<dbReference type="Gene3D" id="3.10.110.10">
    <property type="entry name" value="Ubiquitin Conjugating Enzyme"/>
    <property type="match status" value="1"/>
</dbReference>
<sequence>MGGLLEDVQEELCAISAIYGDDAVDVDLDSGICTVRLSSGSASLTAGVLLPADYPAVSPPHLEVASTGMDDAVLDDCIAGLVESFSPGEPVIFQWLEALRMCMEDWVADQPPPSPGEGGDEATEASDDAKPGGELPSQAHPEASPGPDLGIVHGEPFTERRSTFQAHLAVVHSREGVEAVVAQLLSIPKVQNATHNIMAYRFQMGNGTWAMDSDDDGESAAGGRLLHLLQITGAQDVCVVVSRWYGGIQLGPARFTHINNAARQLLVQCDMLEGRNTKSKGPRSHA</sequence>
<keyword evidence="3" id="KW-0963">Cytoplasm</keyword>
<gene>
    <name evidence="9" type="ORF">g.10009</name>
</gene>